<comment type="caution">
    <text evidence="4">The sequence shown here is derived from an EMBL/GenBank/DDBJ whole genome shotgun (WGS) entry which is preliminary data.</text>
</comment>
<keyword evidence="2" id="KW-0732">Signal</keyword>
<dbReference type="SMART" id="SM00672">
    <property type="entry name" value="CAP10"/>
    <property type="match status" value="1"/>
</dbReference>
<evidence type="ECO:0000313" key="4">
    <source>
        <dbReference type="EMBL" id="KAJ3507361.1"/>
    </source>
</evidence>
<feature type="chain" id="PRO_5040932467" description="Glycosyl transferase CAP10 domain-containing protein" evidence="2">
    <location>
        <begin position="33"/>
        <end position="669"/>
    </location>
</feature>
<dbReference type="Proteomes" id="UP001148786">
    <property type="component" value="Unassembled WGS sequence"/>
</dbReference>
<dbReference type="PANTHER" id="PTHR12203:SF118">
    <property type="entry name" value="BETA-1,2-XYLOSYLTRANSFERASE 1"/>
    <property type="match status" value="1"/>
</dbReference>
<dbReference type="InterPro" id="IPR006598">
    <property type="entry name" value="CAP10"/>
</dbReference>
<feature type="domain" description="Glycosyl transferase CAP10" evidence="3">
    <location>
        <begin position="363"/>
        <end position="637"/>
    </location>
</feature>
<dbReference type="EMBL" id="JANKHO010000667">
    <property type="protein sequence ID" value="KAJ3507361.1"/>
    <property type="molecule type" value="Genomic_DNA"/>
</dbReference>
<evidence type="ECO:0000259" key="3">
    <source>
        <dbReference type="SMART" id="SM00672"/>
    </source>
</evidence>
<feature type="signal peptide" evidence="2">
    <location>
        <begin position="1"/>
        <end position="32"/>
    </location>
</feature>
<evidence type="ECO:0000256" key="1">
    <source>
        <dbReference type="SAM" id="MobiDB-lite"/>
    </source>
</evidence>
<accession>A0A9W8JWN4</accession>
<proteinExistence type="predicted"/>
<gene>
    <name evidence="4" type="ORF">NLJ89_g6348</name>
</gene>
<dbReference type="AlphaFoldDB" id="A0A9W8JWN4"/>
<reference evidence="4" key="1">
    <citation type="submission" date="2022-07" db="EMBL/GenBank/DDBJ databases">
        <title>Genome Sequence of Agrocybe chaxingu.</title>
        <authorList>
            <person name="Buettner E."/>
        </authorList>
    </citation>
    <scope>NUCLEOTIDE SEQUENCE</scope>
    <source>
        <strain evidence="4">MP-N11</strain>
    </source>
</reference>
<organism evidence="4 5">
    <name type="scientific">Agrocybe chaxingu</name>
    <dbReference type="NCBI Taxonomy" id="84603"/>
    <lineage>
        <taxon>Eukaryota</taxon>
        <taxon>Fungi</taxon>
        <taxon>Dikarya</taxon>
        <taxon>Basidiomycota</taxon>
        <taxon>Agaricomycotina</taxon>
        <taxon>Agaricomycetes</taxon>
        <taxon>Agaricomycetidae</taxon>
        <taxon>Agaricales</taxon>
        <taxon>Agaricineae</taxon>
        <taxon>Strophariaceae</taxon>
        <taxon>Agrocybe</taxon>
    </lineage>
</organism>
<keyword evidence="5" id="KW-1185">Reference proteome</keyword>
<evidence type="ECO:0000313" key="5">
    <source>
        <dbReference type="Proteomes" id="UP001148786"/>
    </source>
</evidence>
<evidence type="ECO:0000256" key="2">
    <source>
        <dbReference type="SAM" id="SignalP"/>
    </source>
</evidence>
<sequence>MLGASAINPRRAARRSLGLLCAIILTLFLSQGLQAPDRETASVPPAEPPQPRNWTALNWTRTRIGKNWHARTNQKVLGIGHSNENEEGDRTRTLEKHFYCSDGLLEVNPNGPHPIFELMRRAEEEWEDKLLRASTTLEQAVAEYQRRYKRMPPPGFDEWWEYVEDHNVQLPDEYDQIYRDLEPFHGMNPKDLLKIQHDWEAHEDSFTVGKDTMGESIALKNCSLPGGDISRTGLAKGAYEIMELLKEVESSIPPFRAVFSPHDNPNLVTDYALRKMAIEAAAARKFIDTSKALPAEISGWIAACAPESPARKERINWGGPPISQPSNSNSKTFIYDHYRSMDPCQHPSHLLLHGQFISHRRGPVPDRTLIPQFSFCVTRVHHDIISAMPINWIQDIEPREDNPEWEERWDPRLQWRGSNTGIWHADDRRWDLAQRARLVRWAGDGYDIDKLGNLSENMTVLMPVDEGQRVGLGTDVRKAFWAPAMLDIAFAGEPSSCPPEMCERLEKIFEFRRYQSVGEAGRYKYVIDVDGHGWSSRFKRLITSNALVFKSTIYPEWYTDRVAPWVHYVPIQVDLSDLWDVLTFFRGDPSGNGAHDDHAKKIAKAGREWSKSFWRKEDMVAYMFRLFLEYARVMDPERKPYDPSAPNTNRFNRKRRQAEESLVSAPSKP</sequence>
<dbReference type="InterPro" id="IPR051091">
    <property type="entry name" value="O-Glucosyltr/Glycosyltrsf_90"/>
</dbReference>
<dbReference type="Pfam" id="PF05686">
    <property type="entry name" value="Glyco_transf_90"/>
    <property type="match status" value="1"/>
</dbReference>
<feature type="region of interest" description="Disordered" evidence="1">
    <location>
        <begin position="637"/>
        <end position="669"/>
    </location>
</feature>
<name>A0A9W8JWN4_9AGAR</name>
<dbReference type="PANTHER" id="PTHR12203">
    <property type="entry name" value="KDEL LYS-ASP-GLU-LEU CONTAINING - RELATED"/>
    <property type="match status" value="1"/>
</dbReference>
<protein>
    <recommendedName>
        <fullName evidence="3">Glycosyl transferase CAP10 domain-containing protein</fullName>
    </recommendedName>
</protein>
<dbReference type="OrthoDB" id="541052at2759"/>